<evidence type="ECO:0000313" key="2">
    <source>
        <dbReference type="EMBL" id="MFC3810968.1"/>
    </source>
</evidence>
<dbReference type="Proteomes" id="UP001595616">
    <property type="component" value="Unassembled WGS sequence"/>
</dbReference>
<protein>
    <submittedName>
        <fullName evidence="2">Alkaline phosphatase family protein</fullName>
    </submittedName>
</protein>
<accession>A0ABV7YXM8</accession>
<proteinExistence type="predicted"/>
<name>A0ABV7YXM8_9BACT</name>
<organism evidence="2 3">
    <name type="scientific">Lacihabitans lacunae</name>
    <dbReference type="NCBI Taxonomy" id="1028214"/>
    <lineage>
        <taxon>Bacteria</taxon>
        <taxon>Pseudomonadati</taxon>
        <taxon>Bacteroidota</taxon>
        <taxon>Cytophagia</taxon>
        <taxon>Cytophagales</taxon>
        <taxon>Leadbetterellaceae</taxon>
        <taxon>Lacihabitans</taxon>
    </lineage>
</organism>
<dbReference type="InterPro" id="IPR002591">
    <property type="entry name" value="Phosphodiest/P_Trfase"/>
</dbReference>
<keyword evidence="3" id="KW-1185">Reference proteome</keyword>
<feature type="signal peptide" evidence="1">
    <location>
        <begin position="1"/>
        <end position="18"/>
    </location>
</feature>
<reference evidence="3" key="1">
    <citation type="journal article" date="2019" name="Int. J. Syst. Evol. Microbiol.">
        <title>The Global Catalogue of Microorganisms (GCM) 10K type strain sequencing project: providing services to taxonomists for standard genome sequencing and annotation.</title>
        <authorList>
            <consortium name="The Broad Institute Genomics Platform"/>
            <consortium name="The Broad Institute Genome Sequencing Center for Infectious Disease"/>
            <person name="Wu L."/>
            <person name="Ma J."/>
        </authorList>
    </citation>
    <scope>NUCLEOTIDE SEQUENCE [LARGE SCALE GENOMIC DNA]</scope>
    <source>
        <strain evidence="3">CECT 7956</strain>
    </source>
</reference>
<dbReference type="Gene3D" id="3.40.720.10">
    <property type="entry name" value="Alkaline Phosphatase, subunit A"/>
    <property type="match status" value="1"/>
</dbReference>
<feature type="chain" id="PRO_5045966490" evidence="1">
    <location>
        <begin position="19"/>
        <end position="356"/>
    </location>
</feature>
<sequence>MKKLIILTVLLGSLNTSAQKVENIIIVTTDGLRWQEVFGGVDSSLLHNAKYTQNPEGLYKKFGNENPKVSREMLLPFFWSKVASEGSIFGNRNFGANANIKNQYGFSYPGYNEILTGYPDDTVDSNDKKYNKNLTVLEYLNQKPAFKGKIAAFGTWDVFPYIINDQRSQIPVNAGQMPQKAPLNETQALLNDILKMVPSHASDRNDFVTYFMAREYLKKEQPKVLYIAFDETDEFAHEGNYGQYLHAAHNFDTFLKDLWDYVESNPKYKGKTALVLSTDHGRGDVNKDQWTSHGQKVPDCNQIWMAYMGPNLKNLGEIKTETQVYQNQIAATVAKILGENFKPKTETGLPIVQIFK</sequence>
<evidence type="ECO:0000313" key="3">
    <source>
        <dbReference type="Proteomes" id="UP001595616"/>
    </source>
</evidence>
<dbReference type="Pfam" id="PF01663">
    <property type="entry name" value="Phosphodiest"/>
    <property type="match status" value="1"/>
</dbReference>
<evidence type="ECO:0000256" key="1">
    <source>
        <dbReference type="SAM" id="SignalP"/>
    </source>
</evidence>
<dbReference type="SUPFAM" id="SSF53649">
    <property type="entry name" value="Alkaline phosphatase-like"/>
    <property type="match status" value="1"/>
</dbReference>
<gene>
    <name evidence="2" type="ORF">ACFOOI_09910</name>
</gene>
<dbReference type="EMBL" id="JBHRYQ010000001">
    <property type="protein sequence ID" value="MFC3810968.1"/>
    <property type="molecule type" value="Genomic_DNA"/>
</dbReference>
<comment type="caution">
    <text evidence="2">The sequence shown here is derived from an EMBL/GenBank/DDBJ whole genome shotgun (WGS) entry which is preliminary data.</text>
</comment>
<keyword evidence="1" id="KW-0732">Signal</keyword>
<dbReference type="InterPro" id="IPR017850">
    <property type="entry name" value="Alkaline_phosphatase_core_sf"/>
</dbReference>
<dbReference type="RefSeq" id="WP_379837548.1">
    <property type="nucleotide sequence ID" value="NZ_JBHRYQ010000001.1"/>
</dbReference>